<evidence type="ECO:0000313" key="1">
    <source>
        <dbReference type="EMBL" id="JAI06460.1"/>
    </source>
</evidence>
<reference evidence="1" key="2">
    <citation type="journal article" date="2015" name="Fish Shellfish Immunol.">
        <title>Early steps in the European eel (Anguilla anguilla)-Vibrio vulnificus interaction in the gills: Role of the RtxA13 toxin.</title>
        <authorList>
            <person name="Callol A."/>
            <person name="Pajuelo D."/>
            <person name="Ebbesson L."/>
            <person name="Teles M."/>
            <person name="MacKenzie S."/>
            <person name="Amaro C."/>
        </authorList>
    </citation>
    <scope>NUCLEOTIDE SEQUENCE</scope>
</reference>
<reference evidence="1" key="1">
    <citation type="submission" date="2014-11" db="EMBL/GenBank/DDBJ databases">
        <authorList>
            <person name="Amaro Gonzalez C."/>
        </authorList>
    </citation>
    <scope>NUCLEOTIDE SEQUENCE</scope>
</reference>
<name>A0A0E9XUY4_ANGAN</name>
<dbReference type="AlphaFoldDB" id="A0A0E9XUY4"/>
<accession>A0A0E9XUY4</accession>
<organism evidence="1">
    <name type="scientific">Anguilla anguilla</name>
    <name type="common">European freshwater eel</name>
    <name type="synonym">Muraena anguilla</name>
    <dbReference type="NCBI Taxonomy" id="7936"/>
    <lineage>
        <taxon>Eukaryota</taxon>
        <taxon>Metazoa</taxon>
        <taxon>Chordata</taxon>
        <taxon>Craniata</taxon>
        <taxon>Vertebrata</taxon>
        <taxon>Euteleostomi</taxon>
        <taxon>Actinopterygii</taxon>
        <taxon>Neopterygii</taxon>
        <taxon>Teleostei</taxon>
        <taxon>Anguilliformes</taxon>
        <taxon>Anguillidae</taxon>
        <taxon>Anguilla</taxon>
    </lineage>
</organism>
<sequence length="43" mass="5019">MYRFCSIISFPHHDLTGLVIVQHTSSQRLMNMNSCVDNSYCRL</sequence>
<dbReference type="EMBL" id="GBXM01002118">
    <property type="protein sequence ID" value="JAI06460.1"/>
    <property type="molecule type" value="Transcribed_RNA"/>
</dbReference>
<protein>
    <submittedName>
        <fullName evidence="1">Uncharacterized protein</fullName>
    </submittedName>
</protein>
<proteinExistence type="predicted"/>